<evidence type="ECO:0000313" key="2">
    <source>
        <dbReference type="EMBL" id="GFO14182.1"/>
    </source>
</evidence>
<dbReference type="Proteomes" id="UP000735302">
    <property type="component" value="Unassembled WGS sequence"/>
</dbReference>
<keyword evidence="1" id="KW-0812">Transmembrane</keyword>
<sequence>MLKTRLKQCHPGLEQSLLFLLSQSFSSPVLFLPLPPPSLIIIIPLLLIRIFRSLASSILASCRGNLLWWFTGRNEGKPLGCRRAVFFLLSLLHRVCVNLARSPSLGTAAVSLGRL</sequence>
<keyword evidence="1" id="KW-1133">Transmembrane helix</keyword>
<comment type="caution">
    <text evidence="2">The sequence shown here is derived from an EMBL/GenBank/DDBJ whole genome shotgun (WGS) entry which is preliminary data.</text>
</comment>
<evidence type="ECO:0000313" key="3">
    <source>
        <dbReference type="Proteomes" id="UP000735302"/>
    </source>
</evidence>
<feature type="transmembrane region" description="Helical" evidence="1">
    <location>
        <begin position="29"/>
        <end position="48"/>
    </location>
</feature>
<protein>
    <submittedName>
        <fullName evidence="2">Uncharacterized protein</fullName>
    </submittedName>
</protein>
<organism evidence="2 3">
    <name type="scientific">Plakobranchus ocellatus</name>
    <dbReference type="NCBI Taxonomy" id="259542"/>
    <lineage>
        <taxon>Eukaryota</taxon>
        <taxon>Metazoa</taxon>
        <taxon>Spiralia</taxon>
        <taxon>Lophotrochozoa</taxon>
        <taxon>Mollusca</taxon>
        <taxon>Gastropoda</taxon>
        <taxon>Heterobranchia</taxon>
        <taxon>Euthyneura</taxon>
        <taxon>Panpulmonata</taxon>
        <taxon>Sacoglossa</taxon>
        <taxon>Placobranchoidea</taxon>
        <taxon>Plakobranchidae</taxon>
        <taxon>Plakobranchus</taxon>
    </lineage>
</organism>
<dbReference type="EMBL" id="BLXT01004527">
    <property type="protein sequence ID" value="GFO14182.1"/>
    <property type="molecule type" value="Genomic_DNA"/>
</dbReference>
<name>A0AAV4B3S9_9GAST</name>
<reference evidence="2 3" key="1">
    <citation type="journal article" date="2021" name="Elife">
        <title>Chloroplast acquisition without the gene transfer in kleptoplastic sea slugs, Plakobranchus ocellatus.</title>
        <authorList>
            <person name="Maeda T."/>
            <person name="Takahashi S."/>
            <person name="Yoshida T."/>
            <person name="Shimamura S."/>
            <person name="Takaki Y."/>
            <person name="Nagai Y."/>
            <person name="Toyoda A."/>
            <person name="Suzuki Y."/>
            <person name="Arimoto A."/>
            <person name="Ishii H."/>
            <person name="Satoh N."/>
            <person name="Nishiyama T."/>
            <person name="Hasebe M."/>
            <person name="Maruyama T."/>
            <person name="Minagawa J."/>
            <person name="Obokata J."/>
            <person name="Shigenobu S."/>
        </authorList>
    </citation>
    <scope>NUCLEOTIDE SEQUENCE [LARGE SCALE GENOMIC DNA]</scope>
</reference>
<dbReference type="AlphaFoldDB" id="A0AAV4B3S9"/>
<gene>
    <name evidence="2" type="ORF">PoB_004068700</name>
</gene>
<accession>A0AAV4B3S9</accession>
<keyword evidence="1" id="KW-0472">Membrane</keyword>
<proteinExistence type="predicted"/>
<evidence type="ECO:0000256" key="1">
    <source>
        <dbReference type="SAM" id="Phobius"/>
    </source>
</evidence>
<keyword evidence="3" id="KW-1185">Reference proteome</keyword>